<accession>A0A1X1W4W6</accession>
<organism evidence="1 2">
    <name type="scientific">Mycolicibacterium iranicum</name>
    <name type="common">Mycobacterium iranicum</name>
    <dbReference type="NCBI Taxonomy" id="912594"/>
    <lineage>
        <taxon>Bacteria</taxon>
        <taxon>Bacillati</taxon>
        <taxon>Actinomycetota</taxon>
        <taxon>Actinomycetes</taxon>
        <taxon>Mycobacteriales</taxon>
        <taxon>Mycobacteriaceae</taxon>
        <taxon>Mycolicibacterium</taxon>
    </lineage>
</organism>
<evidence type="ECO:0000313" key="2">
    <source>
        <dbReference type="Proteomes" id="UP000193622"/>
    </source>
</evidence>
<sequence>MFKRILIVAVTIALVAILGVTAYSRLYLPTTRPILNGAPLVLPGKLERLSADPLSGQPQADQERFTVALHDAVTAIAPDYRIETEELYVRRTGYDWVALRKMAGPYLDQYGLTLAEEGQEELGGETVDYLMWRPEWLRSIVDDRIVLAVALRTLLEPDYGTMVFGYFVLRPR</sequence>
<dbReference type="EMBL" id="LQPC01000073">
    <property type="protein sequence ID" value="ORV81643.1"/>
    <property type="molecule type" value="Genomic_DNA"/>
</dbReference>
<dbReference type="AlphaFoldDB" id="A0A1X1W4W6"/>
<dbReference type="Proteomes" id="UP000193622">
    <property type="component" value="Unassembled WGS sequence"/>
</dbReference>
<gene>
    <name evidence="1" type="ORF">AWC12_28755</name>
</gene>
<reference evidence="1 2" key="1">
    <citation type="submission" date="2016-01" db="EMBL/GenBank/DDBJ databases">
        <title>The new phylogeny of the genus Mycobacterium.</title>
        <authorList>
            <person name="Tarcisio F."/>
            <person name="Conor M."/>
            <person name="Antonella G."/>
            <person name="Elisabetta G."/>
            <person name="Giulia F.S."/>
            <person name="Sara T."/>
            <person name="Anna F."/>
            <person name="Clotilde B."/>
            <person name="Roberto B."/>
            <person name="Veronica D.S."/>
            <person name="Fabio R."/>
            <person name="Monica P."/>
            <person name="Olivier J."/>
            <person name="Enrico T."/>
            <person name="Nicola S."/>
        </authorList>
    </citation>
    <scope>NUCLEOTIDE SEQUENCE [LARGE SCALE GENOMIC DNA]</scope>
    <source>
        <strain evidence="1 2">DSM 45541</strain>
    </source>
</reference>
<name>A0A1X1W4W6_MYCIR</name>
<dbReference type="RefSeq" id="WP_085178282.1">
    <property type="nucleotide sequence ID" value="NZ_LQPC01000073.1"/>
</dbReference>
<protein>
    <submittedName>
        <fullName evidence="1">Uncharacterized protein</fullName>
    </submittedName>
</protein>
<proteinExistence type="predicted"/>
<evidence type="ECO:0000313" key="1">
    <source>
        <dbReference type="EMBL" id="ORV81643.1"/>
    </source>
</evidence>
<comment type="caution">
    <text evidence="1">The sequence shown here is derived from an EMBL/GenBank/DDBJ whole genome shotgun (WGS) entry which is preliminary data.</text>
</comment>